<comment type="caution">
    <text evidence="8">Lacks conserved residue(s) required for the propagation of feature annotation.</text>
</comment>
<dbReference type="PANTHER" id="PTHR12352">
    <property type="entry name" value="SECRETED MODULAR CALCIUM-BINDING PROTEIN"/>
    <property type="match status" value="1"/>
</dbReference>
<evidence type="ECO:0000259" key="12">
    <source>
        <dbReference type="PROSITE" id="PS51162"/>
    </source>
</evidence>
<evidence type="ECO:0000256" key="1">
    <source>
        <dbReference type="ARBA" id="ARBA00004613"/>
    </source>
</evidence>
<dbReference type="SUPFAM" id="SSF57610">
    <property type="entry name" value="Thyroglobulin type-1 domain"/>
    <property type="match status" value="2"/>
</dbReference>
<dbReference type="PROSITE" id="PS50222">
    <property type="entry name" value="EF_HAND_2"/>
    <property type="match status" value="1"/>
</dbReference>
<dbReference type="InterPro" id="IPR019577">
    <property type="entry name" value="SPARC/Testican_Ca-bd-dom"/>
</dbReference>
<reference evidence="14" key="1">
    <citation type="submission" date="2022-01" db="UniProtKB">
        <authorList>
            <consortium name="EnsemblMetazoa"/>
        </authorList>
    </citation>
    <scope>IDENTIFICATION</scope>
</reference>
<dbReference type="InterPro" id="IPR002048">
    <property type="entry name" value="EF_hand_dom"/>
</dbReference>
<evidence type="ECO:0000259" key="13">
    <source>
        <dbReference type="PROSITE" id="PS51465"/>
    </source>
</evidence>
<dbReference type="Pfam" id="PF07648">
    <property type="entry name" value="Kazal_2"/>
    <property type="match status" value="1"/>
</dbReference>
<dbReference type="InterPro" id="IPR000716">
    <property type="entry name" value="Thyroglobulin_1"/>
</dbReference>
<dbReference type="Pfam" id="PF10591">
    <property type="entry name" value="SPARC_Ca_bdg"/>
    <property type="match status" value="2"/>
</dbReference>
<evidence type="ECO:0000256" key="10">
    <source>
        <dbReference type="SAM" id="SignalP"/>
    </source>
</evidence>
<dbReference type="CTD" id="36048"/>
<dbReference type="GO" id="GO:0005509">
    <property type="term" value="F:calcium ion binding"/>
    <property type="evidence" value="ECO:0007669"/>
    <property type="project" value="InterPro"/>
</dbReference>
<dbReference type="AlphaFoldDB" id="A0A8I6RD11"/>
<feature type="disulfide bond" evidence="8">
    <location>
        <begin position="341"/>
        <end position="348"/>
    </location>
</feature>
<feature type="chain" id="PRO_5035160600" evidence="10">
    <location>
        <begin position="18"/>
        <end position="523"/>
    </location>
</feature>
<dbReference type="InterPro" id="IPR036857">
    <property type="entry name" value="Thyroglobulin_1_sf"/>
</dbReference>
<feature type="region of interest" description="Disordered" evidence="9">
    <location>
        <begin position="502"/>
        <end position="523"/>
    </location>
</feature>
<accession>A0A8I6RD11</accession>
<keyword evidence="3 10" id="KW-0732">Signal</keyword>
<dbReference type="PROSITE" id="PS00018">
    <property type="entry name" value="EF_HAND_1"/>
    <property type="match status" value="3"/>
</dbReference>
<dbReference type="InterPro" id="IPR002350">
    <property type="entry name" value="Kazal_dom"/>
</dbReference>
<dbReference type="InterPro" id="IPR051950">
    <property type="entry name" value="Dev_reg/Prot_inhib"/>
</dbReference>
<dbReference type="Gene3D" id="1.10.238.10">
    <property type="entry name" value="EF-hand"/>
    <property type="match status" value="2"/>
</dbReference>
<dbReference type="EnsemblMetazoa" id="XM_014388408.2">
    <property type="protein sequence ID" value="XP_014243894.1"/>
    <property type="gene ID" value="LOC106663522"/>
</dbReference>
<dbReference type="GO" id="GO:0008201">
    <property type="term" value="F:heparin binding"/>
    <property type="evidence" value="ECO:0007669"/>
    <property type="project" value="TreeGrafter"/>
</dbReference>
<dbReference type="CDD" id="cd00104">
    <property type="entry name" value="KAZAL_FS"/>
    <property type="match status" value="1"/>
</dbReference>
<dbReference type="RefSeq" id="XP_014243894.1">
    <property type="nucleotide sequence ID" value="XM_014388408.2"/>
</dbReference>
<evidence type="ECO:0000256" key="3">
    <source>
        <dbReference type="ARBA" id="ARBA00022729"/>
    </source>
</evidence>
<evidence type="ECO:0000313" key="14">
    <source>
        <dbReference type="EnsemblMetazoa" id="XP_014243894.1"/>
    </source>
</evidence>
<dbReference type="InterPro" id="IPR018247">
    <property type="entry name" value="EF_Hand_1_Ca_BS"/>
</dbReference>
<dbReference type="PROSITE" id="PS51465">
    <property type="entry name" value="KAZAL_2"/>
    <property type="match status" value="1"/>
</dbReference>
<dbReference type="GO" id="GO:0050840">
    <property type="term" value="F:extracellular matrix binding"/>
    <property type="evidence" value="ECO:0007669"/>
    <property type="project" value="TreeGrafter"/>
</dbReference>
<keyword evidence="15" id="KW-1185">Reference proteome</keyword>
<keyword evidence="5" id="KW-0106">Calcium</keyword>
<dbReference type="CDD" id="cd00191">
    <property type="entry name" value="TY"/>
    <property type="match status" value="2"/>
</dbReference>
<dbReference type="SUPFAM" id="SSF47473">
    <property type="entry name" value="EF-hand"/>
    <property type="match status" value="2"/>
</dbReference>
<name>A0A8I6RD11_CIMLE</name>
<dbReference type="GO" id="GO:0030198">
    <property type="term" value="P:extracellular matrix organization"/>
    <property type="evidence" value="ECO:0007669"/>
    <property type="project" value="TreeGrafter"/>
</dbReference>
<evidence type="ECO:0000256" key="6">
    <source>
        <dbReference type="ARBA" id="ARBA00023157"/>
    </source>
</evidence>
<feature type="domain" description="EF-hand" evidence="11">
    <location>
        <begin position="426"/>
        <end position="461"/>
    </location>
</feature>
<dbReference type="GeneID" id="106663522"/>
<dbReference type="Gene3D" id="3.30.60.30">
    <property type="match status" value="1"/>
</dbReference>
<feature type="domain" description="Kazal-like" evidence="13">
    <location>
        <begin position="13"/>
        <end position="70"/>
    </location>
</feature>
<dbReference type="Proteomes" id="UP000494040">
    <property type="component" value="Unassembled WGS sequence"/>
</dbReference>
<feature type="domain" description="Thyroglobulin type-1" evidence="12">
    <location>
        <begin position="71"/>
        <end position="133"/>
    </location>
</feature>
<evidence type="ECO:0000256" key="9">
    <source>
        <dbReference type="SAM" id="MobiDB-lite"/>
    </source>
</evidence>
<dbReference type="SMART" id="SM00280">
    <property type="entry name" value="KAZAL"/>
    <property type="match status" value="1"/>
</dbReference>
<feature type="signal peptide" evidence="10">
    <location>
        <begin position="1"/>
        <end position="17"/>
    </location>
</feature>
<evidence type="ECO:0000256" key="7">
    <source>
        <dbReference type="ARBA" id="ARBA00023180"/>
    </source>
</evidence>
<keyword evidence="7" id="KW-0325">Glycoprotein</keyword>
<evidence type="ECO:0000256" key="8">
    <source>
        <dbReference type="PROSITE-ProRule" id="PRU00500"/>
    </source>
</evidence>
<dbReference type="FunFam" id="4.10.800.10:FF:000004">
    <property type="entry name" value="SPARC-related modular calcium-binding protein 1"/>
    <property type="match status" value="1"/>
</dbReference>
<feature type="disulfide bond" evidence="8">
    <location>
        <begin position="104"/>
        <end position="111"/>
    </location>
</feature>
<dbReference type="PROSITE" id="PS00484">
    <property type="entry name" value="THYROGLOBULIN_1_1"/>
    <property type="match status" value="2"/>
</dbReference>
<feature type="disulfide bond" evidence="8">
    <location>
        <begin position="74"/>
        <end position="93"/>
    </location>
</feature>
<dbReference type="Gene3D" id="4.10.800.10">
    <property type="entry name" value="Thyroglobulin type-1"/>
    <property type="match status" value="2"/>
</dbReference>
<dbReference type="OrthoDB" id="5986054at2759"/>
<evidence type="ECO:0000259" key="11">
    <source>
        <dbReference type="PROSITE" id="PS50222"/>
    </source>
</evidence>
<dbReference type="Pfam" id="PF00086">
    <property type="entry name" value="Thyroglobulin_1"/>
    <property type="match status" value="2"/>
</dbReference>
<keyword evidence="2" id="KW-0964">Secreted</keyword>
<proteinExistence type="predicted"/>
<dbReference type="PROSITE" id="PS51162">
    <property type="entry name" value="THYROGLOBULIN_1_2"/>
    <property type="match status" value="2"/>
</dbReference>
<feature type="domain" description="Thyroglobulin type-1" evidence="12">
    <location>
        <begin position="304"/>
        <end position="371"/>
    </location>
</feature>
<comment type="subcellular location">
    <subcellularLocation>
        <location evidence="1">Secreted</location>
    </subcellularLocation>
</comment>
<keyword evidence="4" id="KW-0677">Repeat</keyword>
<feature type="disulfide bond" evidence="8">
    <location>
        <begin position="113"/>
        <end position="133"/>
    </location>
</feature>
<evidence type="ECO:0000256" key="5">
    <source>
        <dbReference type="ARBA" id="ARBA00022837"/>
    </source>
</evidence>
<dbReference type="CDD" id="cd16234">
    <property type="entry name" value="EFh_SPARC_SMOC"/>
    <property type="match status" value="2"/>
</dbReference>
<sequence length="523" mass="59977">MIQTIIFIFFLPSLVKGSCEGKIATCEGRNPPRLVCGSNGITYTTRCHLLKAMCAGKPGLRVAHKGPCTSKQPCWANEDTRADEEGLTFRPKCLSDGRYAPVQCHESTGYCWCVTEHGKPISNTSVRNTKPKCNRRGKQRIGSTRGLKQKKGCGRLERANFITNLIRIFKTEYGRINEEPMNATHDEMVQLAVRWKFDTLDGDENKTLTRDEYIDLKKIIRKVVRPKKCAHSFIRYCDLNRDSILTLQEWENCLQKPTVRRKKNKLTKNKERDFGVQDSVSLLSANFSGLGVEEQSERKDEPEINDCWSDRNSVLEEQQGGLAKLYIPECTNDGRYKKIQCYTSTGYCWCVHEDTGKPIPGTSTREPYPKCDAVQPPPRPMKGCSENTKRVFLNDLLAFFKHMKVIQGTTSADKTAILKEDQSTAEKESIAQWYFYQLDINKNKVLDRKEWKTFRSTIAQHNRLRHCGKKLPRYCDVNHDRKISITEWFNCLSIHEETSKTVVSTTSQKRRGPNPLESLLHDD</sequence>
<keyword evidence="6 8" id="KW-1015">Disulfide bond</keyword>
<dbReference type="PANTHER" id="PTHR12352:SF30">
    <property type="entry name" value="FI05255P"/>
    <property type="match status" value="1"/>
</dbReference>
<organism evidence="14 15">
    <name type="scientific">Cimex lectularius</name>
    <name type="common">Bed bug</name>
    <name type="synonym">Acanthia lectularia</name>
    <dbReference type="NCBI Taxonomy" id="79782"/>
    <lineage>
        <taxon>Eukaryota</taxon>
        <taxon>Metazoa</taxon>
        <taxon>Ecdysozoa</taxon>
        <taxon>Arthropoda</taxon>
        <taxon>Hexapoda</taxon>
        <taxon>Insecta</taxon>
        <taxon>Pterygota</taxon>
        <taxon>Neoptera</taxon>
        <taxon>Paraneoptera</taxon>
        <taxon>Hemiptera</taxon>
        <taxon>Heteroptera</taxon>
        <taxon>Panheteroptera</taxon>
        <taxon>Cimicomorpha</taxon>
        <taxon>Cimicidae</taxon>
        <taxon>Cimex</taxon>
    </lineage>
</organism>
<protein>
    <submittedName>
        <fullName evidence="14">Uncharacterized protein</fullName>
    </submittedName>
</protein>
<dbReference type="GO" id="GO:0005604">
    <property type="term" value="C:basement membrane"/>
    <property type="evidence" value="ECO:0007669"/>
    <property type="project" value="TreeGrafter"/>
</dbReference>
<evidence type="ECO:0000256" key="2">
    <source>
        <dbReference type="ARBA" id="ARBA00022525"/>
    </source>
</evidence>
<evidence type="ECO:0000313" key="15">
    <source>
        <dbReference type="Proteomes" id="UP000494040"/>
    </source>
</evidence>
<dbReference type="InterPro" id="IPR011992">
    <property type="entry name" value="EF-hand-dom_pair"/>
</dbReference>
<dbReference type="SMART" id="SM00211">
    <property type="entry name" value="TY"/>
    <property type="match status" value="2"/>
</dbReference>
<dbReference type="GO" id="GO:0005615">
    <property type="term" value="C:extracellular space"/>
    <property type="evidence" value="ECO:0007669"/>
    <property type="project" value="TreeGrafter"/>
</dbReference>
<evidence type="ECO:0000256" key="4">
    <source>
        <dbReference type="ARBA" id="ARBA00022737"/>
    </source>
</evidence>